<dbReference type="GO" id="GO:0000981">
    <property type="term" value="F:DNA-binding transcription factor activity, RNA polymerase II-specific"/>
    <property type="evidence" value="ECO:0007669"/>
    <property type="project" value="TreeGrafter"/>
</dbReference>
<dbReference type="GO" id="GO:0005634">
    <property type="term" value="C:nucleus"/>
    <property type="evidence" value="ECO:0007669"/>
    <property type="project" value="UniProtKB-SubCell"/>
</dbReference>
<dbReference type="PANTHER" id="PTHR11267:SF195">
    <property type="entry name" value="OPTOMOTOR-BLIND-RELATED-GENE-1, ISOFORM A"/>
    <property type="match status" value="1"/>
</dbReference>
<dbReference type="WBParaSite" id="jg12009">
    <property type="protein sequence ID" value="jg12009"/>
    <property type="gene ID" value="jg12009"/>
</dbReference>
<keyword evidence="7" id="KW-1185">Reference proteome</keyword>
<dbReference type="GO" id="GO:0000978">
    <property type="term" value="F:RNA polymerase II cis-regulatory region sequence-specific DNA binding"/>
    <property type="evidence" value="ECO:0007669"/>
    <property type="project" value="InterPro"/>
</dbReference>
<dbReference type="Gene3D" id="2.60.40.820">
    <property type="entry name" value="Transcription factor, T-box"/>
    <property type="match status" value="1"/>
</dbReference>
<protein>
    <submittedName>
        <fullName evidence="8">T-box domain-containing protein</fullName>
    </submittedName>
</protein>
<evidence type="ECO:0000256" key="3">
    <source>
        <dbReference type="ARBA" id="ARBA00023163"/>
    </source>
</evidence>
<dbReference type="PANTHER" id="PTHR11267">
    <property type="entry name" value="T-BOX PROTEIN-RELATED"/>
    <property type="match status" value="1"/>
</dbReference>
<organism evidence="7 8">
    <name type="scientific">Ditylenchus dipsaci</name>
    <dbReference type="NCBI Taxonomy" id="166011"/>
    <lineage>
        <taxon>Eukaryota</taxon>
        <taxon>Metazoa</taxon>
        <taxon>Ecdysozoa</taxon>
        <taxon>Nematoda</taxon>
        <taxon>Chromadorea</taxon>
        <taxon>Rhabditida</taxon>
        <taxon>Tylenchina</taxon>
        <taxon>Tylenchomorpha</taxon>
        <taxon>Sphaerularioidea</taxon>
        <taxon>Anguinidae</taxon>
        <taxon>Anguininae</taxon>
        <taxon>Ditylenchus</taxon>
    </lineage>
</organism>
<evidence type="ECO:0000256" key="4">
    <source>
        <dbReference type="ARBA" id="ARBA00023242"/>
    </source>
</evidence>
<evidence type="ECO:0000259" key="6">
    <source>
        <dbReference type="PROSITE" id="PS50252"/>
    </source>
</evidence>
<dbReference type="PROSITE" id="PS50252">
    <property type="entry name" value="TBOX_3"/>
    <property type="match status" value="1"/>
</dbReference>
<dbReference type="GO" id="GO:0001708">
    <property type="term" value="P:cell fate specification"/>
    <property type="evidence" value="ECO:0007669"/>
    <property type="project" value="TreeGrafter"/>
</dbReference>
<keyword evidence="2 5" id="KW-0238">DNA-binding</keyword>
<dbReference type="SUPFAM" id="SSF49417">
    <property type="entry name" value="p53-like transcription factors"/>
    <property type="match status" value="1"/>
</dbReference>
<comment type="caution">
    <text evidence="5">Lacks conserved residue(s) required for the propagation of feature annotation.</text>
</comment>
<evidence type="ECO:0000313" key="7">
    <source>
        <dbReference type="Proteomes" id="UP000887574"/>
    </source>
</evidence>
<evidence type="ECO:0000313" key="8">
    <source>
        <dbReference type="WBParaSite" id="jg12009"/>
    </source>
</evidence>
<sequence>MFPPLQISISGLDPTLKYSLMVDFVCVDNKRYRYSFHQSKWVIAGPGESELPCRVYFHADSPASGLSWTKQIVSFDKIKLTNNQLDHNGHIIVNSMHRYMPRFHLALHNQDDGLYAGNRRTFSFPETSFMAVTAYQNHRITELKIESNPFAKGFREGEFDDMRSSASSLMGNMAQQNFQANRLYPLLRSYFPRFQ</sequence>
<accession>A0A915CTM2</accession>
<dbReference type="AlphaFoldDB" id="A0A915CTM2"/>
<dbReference type="InterPro" id="IPR001699">
    <property type="entry name" value="TF_T-box"/>
</dbReference>
<dbReference type="GO" id="GO:0045893">
    <property type="term" value="P:positive regulation of DNA-templated transcription"/>
    <property type="evidence" value="ECO:0007669"/>
    <property type="project" value="InterPro"/>
</dbReference>
<keyword evidence="4 5" id="KW-0539">Nucleus</keyword>
<keyword evidence="3" id="KW-0804">Transcription</keyword>
<dbReference type="PRINTS" id="PR00937">
    <property type="entry name" value="TBOX"/>
</dbReference>
<proteinExistence type="predicted"/>
<name>A0A915CTM2_9BILA</name>
<comment type="subcellular location">
    <subcellularLocation>
        <location evidence="5">Nucleus</location>
    </subcellularLocation>
</comment>
<dbReference type="Pfam" id="PF00907">
    <property type="entry name" value="T-box"/>
    <property type="match status" value="1"/>
</dbReference>
<evidence type="ECO:0000256" key="1">
    <source>
        <dbReference type="ARBA" id="ARBA00023015"/>
    </source>
</evidence>
<reference evidence="8" key="1">
    <citation type="submission" date="2022-11" db="UniProtKB">
        <authorList>
            <consortium name="WormBaseParasite"/>
        </authorList>
    </citation>
    <scope>IDENTIFICATION</scope>
</reference>
<feature type="domain" description="T-box" evidence="6">
    <location>
        <begin position="1"/>
        <end position="156"/>
    </location>
</feature>
<evidence type="ECO:0000256" key="2">
    <source>
        <dbReference type="ARBA" id="ARBA00023125"/>
    </source>
</evidence>
<evidence type="ECO:0000256" key="5">
    <source>
        <dbReference type="PROSITE-ProRule" id="PRU00201"/>
    </source>
</evidence>
<dbReference type="Proteomes" id="UP000887574">
    <property type="component" value="Unplaced"/>
</dbReference>
<dbReference type="InterPro" id="IPR036960">
    <property type="entry name" value="T-box_sf"/>
</dbReference>
<dbReference type="InterPro" id="IPR008967">
    <property type="entry name" value="p53-like_TF_DNA-bd_sf"/>
</dbReference>
<dbReference type="InterPro" id="IPR046360">
    <property type="entry name" value="T-box_DNA-bd"/>
</dbReference>
<keyword evidence="1" id="KW-0805">Transcription regulation</keyword>
<dbReference type="GO" id="GO:0000785">
    <property type="term" value="C:chromatin"/>
    <property type="evidence" value="ECO:0007669"/>
    <property type="project" value="TreeGrafter"/>
</dbReference>
<dbReference type="SMART" id="SM00425">
    <property type="entry name" value="TBOX"/>
    <property type="match status" value="1"/>
</dbReference>